<dbReference type="KEGG" id="caer:CSV91_04620"/>
<sequence>MGFFSSLFGSAATPSGMPSFSSNGIVCPFCFEQFGADAVEYRCTNRQCDAGPSGSAAEVDEKYSTFRGWPRPRPVGHVFKPQKQGHFGGGSVCCDVCHSNTPVPICPSCHSPLPQSSIDGNNEIIAIVGTRGSGKSHYITVLIDQLTRRVGHVMDAGVNPFLTMDGLYNCRELYQETKYKPLFEEQHTLEATSRALGGGDRKDKMPLIYTWNYTEASRGRKKAFTLSFFDAAGEDLEDPQAVATVNRYLQHARGIIFLVDPLQIAGIREQLEAAGETDLTSSLRGVQGTTGFEGVLSAITTLIRTARGIREGDAIDVPVAIAFSKFDQLTPICGAAVTVQQPSPHAKHGAFVEADQQAVDAELRALLENWDEGAIVSSVQSNFRDVAFFGVSALGLHNAPDESGSVKRPRPLRVEDPLLWIMAKNHLITKE</sequence>
<gene>
    <name evidence="2" type="ORF">CSV91_04620</name>
</gene>
<evidence type="ECO:0000259" key="1">
    <source>
        <dbReference type="Pfam" id="PF19993"/>
    </source>
</evidence>
<dbReference type="InterPro" id="IPR027417">
    <property type="entry name" value="P-loop_NTPase"/>
</dbReference>
<reference evidence="2 3" key="1">
    <citation type="submission" date="2017-10" db="EMBL/GenBank/DDBJ databases">
        <title>Complete genome sequence of Collinsella aerofaciens isolated from the gut of a healthy adult Indian.</title>
        <authorList>
            <person name="Bag S."/>
            <person name="Ghosh T.S."/>
            <person name="Das B."/>
        </authorList>
    </citation>
    <scope>NUCLEOTIDE SEQUENCE [LARGE SCALE GENOMIC DNA]</scope>
    <source>
        <strain evidence="3">indica</strain>
    </source>
</reference>
<dbReference type="AlphaFoldDB" id="A0A2D1TWZ6"/>
<proteinExistence type="predicted"/>
<name>A0A2D1TWZ6_9ACTN</name>
<accession>A0A2D1TWZ6</accession>
<organism evidence="2 3">
    <name type="scientific">Collinsella aerofaciens</name>
    <dbReference type="NCBI Taxonomy" id="74426"/>
    <lineage>
        <taxon>Bacteria</taxon>
        <taxon>Bacillati</taxon>
        <taxon>Actinomycetota</taxon>
        <taxon>Coriobacteriia</taxon>
        <taxon>Coriobacteriales</taxon>
        <taxon>Coriobacteriaceae</taxon>
        <taxon>Collinsella</taxon>
    </lineage>
</organism>
<evidence type="ECO:0000313" key="2">
    <source>
        <dbReference type="EMBL" id="ATP53879.1"/>
    </source>
</evidence>
<dbReference type="Proteomes" id="UP000225608">
    <property type="component" value="Chromosome"/>
</dbReference>
<protein>
    <recommendedName>
        <fullName evidence="1">Double-GTPase 2 domain-containing protein</fullName>
    </recommendedName>
</protein>
<dbReference type="SUPFAM" id="SSF52540">
    <property type="entry name" value="P-loop containing nucleoside triphosphate hydrolases"/>
    <property type="match status" value="1"/>
</dbReference>
<feature type="domain" description="Double-GTPase 2" evidence="1">
    <location>
        <begin position="124"/>
        <end position="302"/>
    </location>
</feature>
<dbReference type="RefSeq" id="WP_099431987.1">
    <property type="nucleotide sequence ID" value="NZ_CP024160.1"/>
</dbReference>
<dbReference type="EMBL" id="CP024160">
    <property type="protein sequence ID" value="ATP53879.1"/>
    <property type="molecule type" value="Genomic_DNA"/>
</dbReference>
<dbReference type="Pfam" id="PF19993">
    <property type="entry name" value="DO-GTPase2"/>
    <property type="match status" value="1"/>
</dbReference>
<evidence type="ECO:0000313" key="3">
    <source>
        <dbReference type="Proteomes" id="UP000225608"/>
    </source>
</evidence>
<dbReference type="InterPro" id="IPR045528">
    <property type="entry name" value="DO-GTPase2"/>
</dbReference>